<proteinExistence type="predicted"/>
<dbReference type="InterPro" id="IPR052164">
    <property type="entry name" value="Anthracycline_SecMetBiosynth"/>
</dbReference>
<dbReference type="CDD" id="cd07247">
    <property type="entry name" value="SgaA_N_like"/>
    <property type="match status" value="2"/>
</dbReference>
<accession>A0A3A8I4W8</accession>
<name>A0A3A8I4W8_9BACT</name>
<dbReference type="AlphaFoldDB" id="A0A3A8I4W8"/>
<dbReference type="OrthoDB" id="9792323at2"/>
<keyword evidence="3" id="KW-1185">Reference proteome</keyword>
<protein>
    <submittedName>
        <fullName evidence="2">VOC family protein</fullName>
    </submittedName>
</protein>
<dbReference type="EMBL" id="RAVZ01000416">
    <property type="protein sequence ID" value="RKG73341.1"/>
    <property type="molecule type" value="Genomic_DNA"/>
</dbReference>
<evidence type="ECO:0000313" key="3">
    <source>
        <dbReference type="Proteomes" id="UP000268094"/>
    </source>
</evidence>
<dbReference type="InterPro" id="IPR037523">
    <property type="entry name" value="VOC_core"/>
</dbReference>
<dbReference type="Pfam" id="PF00903">
    <property type="entry name" value="Glyoxalase"/>
    <property type="match status" value="2"/>
</dbReference>
<dbReference type="PROSITE" id="PS51819">
    <property type="entry name" value="VOC"/>
    <property type="match status" value="2"/>
</dbReference>
<feature type="domain" description="VOC" evidence="1">
    <location>
        <begin position="11"/>
        <end position="125"/>
    </location>
</feature>
<dbReference type="RefSeq" id="WP_120545220.1">
    <property type="nucleotide sequence ID" value="NZ_RAVZ01000416.1"/>
</dbReference>
<dbReference type="SUPFAM" id="SSF54593">
    <property type="entry name" value="Glyoxalase/Bleomycin resistance protein/Dihydroxybiphenyl dioxygenase"/>
    <property type="match status" value="2"/>
</dbReference>
<dbReference type="PANTHER" id="PTHR33993:SF14">
    <property type="entry name" value="GB|AAF24581.1"/>
    <property type="match status" value="1"/>
</dbReference>
<sequence length="260" mass="28483">MPAVTKHEAGTVCWVDLMAWDLEKAKTFYGGLFGWTFETGSQETNYYTMARSQGREVAALMPRAKDAPFPPVWNMYFSVESVDRAMARVKELGGRELLPAMDVMDAGRMAFCQDSTGVPFGLWQPNQFQGAGLINEPGSMTWHEVNTRDGEKALDFYKGLFGFTAEKMQTEEMDYWVMKKNGKEVGGLMKMSAKDPADLPPHCTITFSVANTDESAAAVTRLGGKVLVPPFDSPYGRISIVADPGGASFGLIKLSEMGAA</sequence>
<comment type="caution">
    <text evidence="2">The sequence shown here is derived from an EMBL/GenBank/DDBJ whole genome shotgun (WGS) entry which is preliminary data.</text>
</comment>
<dbReference type="PANTHER" id="PTHR33993">
    <property type="entry name" value="GLYOXALASE-RELATED"/>
    <property type="match status" value="1"/>
</dbReference>
<evidence type="ECO:0000259" key="1">
    <source>
        <dbReference type="PROSITE" id="PS51819"/>
    </source>
</evidence>
<reference evidence="3" key="1">
    <citation type="submission" date="2018-09" db="EMBL/GenBank/DDBJ databases">
        <authorList>
            <person name="Livingstone P.G."/>
            <person name="Whitworth D.E."/>
        </authorList>
    </citation>
    <scope>NUCLEOTIDE SEQUENCE [LARGE SCALE GENOMIC DNA]</scope>
    <source>
        <strain evidence="3">CA054A</strain>
    </source>
</reference>
<organism evidence="2 3">
    <name type="scientific">Corallococcus terminator</name>
    <dbReference type="NCBI Taxonomy" id="2316733"/>
    <lineage>
        <taxon>Bacteria</taxon>
        <taxon>Pseudomonadati</taxon>
        <taxon>Myxococcota</taxon>
        <taxon>Myxococcia</taxon>
        <taxon>Myxococcales</taxon>
        <taxon>Cystobacterineae</taxon>
        <taxon>Myxococcaceae</taxon>
        <taxon>Corallococcus</taxon>
    </lineage>
</organism>
<evidence type="ECO:0000313" key="2">
    <source>
        <dbReference type="EMBL" id="RKG73341.1"/>
    </source>
</evidence>
<dbReference type="Proteomes" id="UP000268094">
    <property type="component" value="Unassembled WGS sequence"/>
</dbReference>
<dbReference type="InterPro" id="IPR029068">
    <property type="entry name" value="Glyas_Bleomycin-R_OHBP_Dase"/>
</dbReference>
<dbReference type="Gene3D" id="3.10.180.10">
    <property type="entry name" value="2,3-Dihydroxybiphenyl 1,2-Dioxygenase, domain 1"/>
    <property type="match status" value="2"/>
</dbReference>
<feature type="domain" description="VOC" evidence="1">
    <location>
        <begin position="139"/>
        <end position="254"/>
    </location>
</feature>
<dbReference type="InterPro" id="IPR004360">
    <property type="entry name" value="Glyas_Fos-R_dOase_dom"/>
</dbReference>
<gene>
    <name evidence="2" type="ORF">D7V88_36615</name>
</gene>